<keyword evidence="4" id="KW-0833">Ubl conjugation pathway</keyword>
<dbReference type="SUPFAM" id="SSF54495">
    <property type="entry name" value="UBC-like"/>
    <property type="match status" value="1"/>
</dbReference>
<dbReference type="InterPro" id="IPR006598">
    <property type="entry name" value="CAP10"/>
</dbReference>
<evidence type="ECO:0000256" key="5">
    <source>
        <dbReference type="ARBA" id="ARBA00022840"/>
    </source>
</evidence>
<dbReference type="GO" id="GO:0005524">
    <property type="term" value="F:ATP binding"/>
    <property type="evidence" value="ECO:0007669"/>
    <property type="project" value="UniProtKB-KW"/>
</dbReference>
<proteinExistence type="predicted"/>
<dbReference type="PROSITE" id="PS50127">
    <property type="entry name" value="UBC_2"/>
    <property type="match status" value="1"/>
</dbReference>
<dbReference type="GO" id="GO:0061631">
    <property type="term" value="F:ubiquitin conjugating enzyme activity"/>
    <property type="evidence" value="ECO:0007669"/>
    <property type="project" value="UniProtKB-EC"/>
</dbReference>
<dbReference type="EMBL" id="NJES01000351">
    <property type="protein sequence ID" value="PHH73337.1"/>
    <property type="molecule type" value="Genomic_DNA"/>
</dbReference>
<gene>
    <name evidence="8" type="ORF">CDD80_3898</name>
</gene>
<keyword evidence="9" id="KW-1185">Reference proteome</keyword>
<dbReference type="PANTHER" id="PTHR24068">
    <property type="entry name" value="UBIQUITIN-CONJUGATING ENZYME E2"/>
    <property type="match status" value="1"/>
</dbReference>
<name>A0A2C5YX43_9HYPO</name>
<keyword evidence="3" id="KW-0547">Nucleotide-binding</keyword>
<dbReference type="Proteomes" id="UP000226431">
    <property type="component" value="Unassembled WGS sequence"/>
</dbReference>
<comment type="caution">
    <text evidence="8">The sequence shown here is derived from an EMBL/GenBank/DDBJ whole genome shotgun (WGS) entry which is preliminary data.</text>
</comment>
<protein>
    <recommendedName>
        <fullName evidence="1">E2 ubiquitin-conjugating enzyme</fullName>
        <ecNumber evidence="1">2.3.2.23</ecNumber>
    </recommendedName>
</protein>
<dbReference type="Pfam" id="PF00179">
    <property type="entry name" value="UQ_con"/>
    <property type="match status" value="1"/>
</dbReference>
<dbReference type="SMART" id="SM00212">
    <property type="entry name" value="UBCc"/>
    <property type="match status" value="1"/>
</dbReference>
<dbReference type="InterPro" id="IPR000608">
    <property type="entry name" value="UBC"/>
</dbReference>
<evidence type="ECO:0000256" key="4">
    <source>
        <dbReference type="ARBA" id="ARBA00022786"/>
    </source>
</evidence>
<dbReference type="CDD" id="cd23813">
    <property type="entry name" value="UBCc_UBE2N"/>
    <property type="match status" value="1"/>
</dbReference>
<keyword evidence="5" id="KW-0067">ATP-binding</keyword>
<feature type="active site" description="Glycyl thioester intermediate" evidence="6">
    <location>
        <position position="425"/>
    </location>
</feature>
<accession>A0A2C5YX43</accession>
<dbReference type="SMART" id="SM00672">
    <property type="entry name" value="CAP10"/>
    <property type="match status" value="1"/>
</dbReference>
<dbReference type="InterPro" id="IPR023313">
    <property type="entry name" value="UBQ-conjugating_AS"/>
</dbReference>
<reference evidence="8 9" key="1">
    <citation type="submission" date="2017-06" db="EMBL/GenBank/DDBJ databases">
        <title>Ant-infecting Ophiocordyceps genomes reveal a high diversity of potential behavioral manipulation genes and a possible major role for enterotoxins.</title>
        <authorList>
            <person name="De Bekker C."/>
            <person name="Evans H.C."/>
            <person name="Brachmann A."/>
            <person name="Hughes D.P."/>
        </authorList>
    </citation>
    <scope>NUCLEOTIDE SEQUENCE [LARGE SCALE GENOMIC DNA]</scope>
    <source>
        <strain evidence="8 9">Map16</strain>
    </source>
</reference>
<evidence type="ECO:0000313" key="9">
    <source>
        <dbReference type="Proteomes" id="UP000226431"/>
    </source>
</evidence>
<dbReference type="PROSITE" id="PS00183">
    <property type="entry name" value="UBC_1"/>
    <property type="match status" value="1"/>
</dbReference>
<evidence type="ECO:0000256" key="6">
    <source>
        <dbReference type="PROSITE-ProRule" id="PRU10133"/>
    </source>
</evidence>
<evidence type="ECO:0000259" key="7">
    <source>
        <dbReference type="PROSITE" id="PS50127"/>
    </source>
</evidence>
<evidence type="ECO:0000313" key="8">
    <source>
        <dbReference type="EMBL" id="PHH73337.1"/>
    </source>
</evidence>
<evidence type="ECO:0000256" key="1">
    <source>
        <dbReference type="ARBA" id="ARBA00012486"/>
    </source>
</evidence>
<dbReference type="OrthoDB" id="7851174at2759"/>
<evidence type="ECO:0000256" key="3">
    <source>
        <dbReference type="ARBA" id="ARBA00022741"/>
    </source>
</evidence>
<dbReference type="EC" id="2.3.2.23" evidence="1"/>
<dbReference type="STRING" id="2004952.A0A2C5YX43"/>
<dbReference type="InterPro" id="IPR016135">
    <property type="entry name" value="UBQ-conjugating_enzyme/RWD"/>
</dbReference>
<feature type="domain" description="UBC core" evidence="7">
    <location>
        <begin position="341"/>
        <end position="487"/>
    </location>
</feature>
<dbReference type="FunFam" id="3.10.110.10:FF:000020">
    <property type="entry name" value="Ubiquitin-conjugating enzyme E2 N"/>
    <property type="match status" value="1"/>
</dbReference>
<organism evidence="8 9">
    <name type="scientific">Ophiocordyceps camponoti-rufipedis</name>
    <dbReference type="NCBI Taxonomy" id="2004952"/>
    <lineage>
        <taxon>Eukaryota</taxon>
        <taxon>Fungi</taxon>
        <taxon>Dikarya</taxon>
        <taxon>Ascomycota</taxon>
        <taxon>Pezizomycotina</taxon>
        <taxon>Sordariomycetes</taxon>
        <taxon>Hypocreomycetidae</taxon>
        <taxon>Hypocreales</taxon>
        <taxon>Ophiocordycipitaceae</taxon>
        <taxon>Ophiocordyceps</taxon>
    </lineage>
</organism>
<evidence type="ECO:0000256" key="2">
    <source>
        <dbReference type="ARBA" id="ARBA00022679"/>
    </source>
</evidence>
<dbReference type="AlphaFoldDB" id="A0A2C5YX43"/>
<dbReference type="Gene3D" id="3.10.110.10">
    <property type="entry name" value="Ubiquitin Conjugating Enzyme"/>
    <property type="match status" value="1"/>
</dbReference>
<keyword evidence="2" id="KW-0808">Transferase</keyword>
<sequence length="489" mass="56187">MSWILAFQVSQSQSYEAARDEYHRRYKLQPPPGFEEWYKFALARGAAIIDEFDTIFKSISPFLAFRDLSHSSRTWQELTQGCVNGTIMDPFNGNTSKVLDTFGLPFVQNSSVMDICKHLEYRDMHGLSLSPTSMKLIRGVPVLSTGTLSNMADILIPSPAYTESGFKYVQEVDVDWENKRNKLYWTGSNTGGYAKDGTWLSFHRQRFVDFVQNKRRREHDYLRIGKTGLERVKSTFLNSRLYNVAFTRIFQCKRRQCREQRTHFQPIKPWANKDEALRYSLAFDLDGNGISGRFYKLLASKTLPLKQTLLREWHDERLVPWVHYAPGPQVRPVLGPVVEMALPKRIVKETERLMAEPVPGISAVPHDDNLRYFDVQIHGPSQSPYEGGVFKLELFLPDDYPMTPPKIRFLTKIFHPNVDKLGRICLDVLKNNWSPALQIRTILLSIQALLGAPNPDDPLAADVAKSWKENEQAAIATAKEWTKKYAQQP</sequence>